<evidence type="ECO:0000313" key="4">
    <source>
        <dbReference type="Proteomes" id="UP000092627"/>
    </source>
</evidence>
<sequence length="110" mass="12850">MSLFQFSQQQVSHLPVSFLGFIQQRLQRDLQRLPSLETLADEMNISPATLKRKLKSHGTSYQKQVDQLRSLVSYHYTQKLGYSTEQVAELLNFYDTSNLRRAMKRWILAG</sequence>
<dbReference type="STRING" id="295068.MAQ5080_01277"/>
<dbReference type="EMBL" id="FLOC01000006">
    <property type="protein sequence ID" value="SBS29063.1"/>
    <property type="molecule type" value="Genomic_DNA"/>
</dbReference>
<feature type="domain" description="HTH araC/xylS-type" evidence="2">
    <location>
        <begin position="16"/>
        <end position="110"/>
    </location>
</feature>
<evidence type="ECO:0000313" key="3">
    <source>
        <dbReference type="EMBL" id="SBS29063.1"/>
    </source>
</evidence>
<dbReference type="GO" id="GO:0003700">
    <property type="term" value="F:DNA-binding transcription factor activity"/>
    <property type="evidence" value="ECO:0007669"/>
    <property type="project" value="InterPro"/>
</dbReference>
<dbReference type="Gene3D" id="1.10.10.60">
    <property type="entry name" value="Homeodomain-like"/>
    <property type="match status" value="1"/>
</dbReference>
<dbReference type="PANTHER" id="PTHR47894">
    <property type="entry name" value="HTH-TYPE TRANSCRIPTIONAL REGULATOR GADX"/>
    <property type="match status" value="1"/>
</dbReference>
<keyword evidence="4" id="KW-1185">Reference proteome</keyword>
<dbReference type="AlphaFoldDB" id="A0A1A8T9D3"/>
<evidence type="ECO:0000259" key="2">
    <source>
        <dbReference type="PROSITE" id="PS01124"/>
    </source>
</evidence>
<dbReference type="GO" id="GO:0005829">
    <property type="term" value="C:cytosol"/>
    <property type="evidence" value="ECO:0007669"/>
    <property type="project" value="TreeGrafter"/>
</dbReference>
<name>A0A1A8T9D3_9GAMM</name>
<accession>A0A1A8T9D3</accession>
<proteinExistence type="predicted"/>
<keyword evidence="1" id="KW-0238">DNA-binding</keyword>
<evidence type="ECO:0000256" key="1">
    <source>
        <dbReference type="ARBA" id="ARBA00023125"/>
    </source>
</evidence>
<dbReference type="PANTHER" id="PTHR47894:SF1">
    <property type="entry name" value="HTH-TYPE TRANSCRIPTIONAL REGULATOR VQSM"/>
    <property type="match status" value="1"/>
</dbReference>
<organism evidence="3 4">
    <name type="scientific">Marinomonas aquimarina</name>
    <dbReference type="NCBI Taxonomy" id="295068"/>
    <lineage>
        <taxon>Bacteria</taxon>
        <taxon>Pseudomonadati</taxon>
        <taxon>Pseudomonadota</taxon>
        <taxon>Gammaproteobacteria</taxon>
        <taxon>Oceanospirillales</taxon>
        <taxon>Oceanospirillaceae</taxon>
        <taxon>Marinomonas</taxon>
    </lineage>
</organism>
<gene>
    <name evidence="3" type="primary">virS_1</name>
    <name evidence="3" type="ORF">MAQ5080_01277</name>
</gene>
<dbReference type="InterPro" id="IPR018060">
    <property type="entry name" value="HTH_AraC"/>
</dbReference>
<dbReference type="Proteomes" id="UP000092627">
    <property type="component" value="Unassembled WGS sequence"/>
</dbReference>
<reference evidence="3 4" key="1">
    <citation type="submission" date="2016-06" db="EMBL/GenBank/DDBJ databases">
        <authorList>
            <person name="Kjaerup R.B."/>
            <person name="Dalgaard T.S."/>
            <person name="Juul-Madsen H.R."/>
        </authorList>
    </citation>
    <scope>NUCLEOTIDE SEQUENCE [LARGE SCALE GENOMIC DNA]</scope>
    <source>
        <strain evidence="3 4">CECT 5080</strain>
    </source>
</reference>
<dbReference type="GO" id="GO:0000976">
    <property type="term" value="F:transcription cis-regulatory region binding"/>
    <property type="evidence" value="ECO:0007669"/>
    <property type="project" value="TreeGrafter"/>
</dbReference>
<dbReference type="RefSeq" id="WP_156731485.1">
    <property type="nucleotide sequence ID" value="NZ_FLOC01000006.1"/>
</dbReference>
<dbReference type="PROSITE" id="PS01124">
    <property type="entry name" value="HTH_ARAC_FAMILY_2"/>
    <property type="match status" value="1"/>
</dbReference>
<protein>
    <submittedName>
        <fullName evidence="3">HTH-type transcriptional regulator VirS</fullName>
    </submittedName>
</protein>